<evidence type="ECO:0000313" key="3">
    <source>
        <dbReference type="Proteomes" id="UP001151760"/>
    </source>
</evidence>
<sequence length="296" mass="33043">MAPTAVNHRRLFHQTITILDENSLHFFTLSLVFLPLIMATTAAIQSLLTNDYQNLPTFKTLAILVTTMLSTITGVALITYSTNQAMPRKPLTFTSTTKSLRDTFKPLLSTSIAALIEFTYSSVVMTLFYWFFLDLFSISCGLAVSIVSHIGVWGSAPSIVVLESRSGKKVIRQSEKQSSKLLSYSILLYTVGVIGTFLTLNAFLMNMESVSKWLSIVQVGFNYFFSLMMMLQYVAANTVLYVEYRQVAHGEEVHREVSADEDVLPGGFTYMMFSSSVVTKENEAVCNELVIGLLYN</sequence>
<feature type="transmembrane region" description="Helical" evidence="1">
    <location>
        <begin position="136"/>
        <end position="160"/>
    </location>
</feature>
<keyword evidence="3" id="KW-1185">Reference proteome</keyword>
<evidence type="ECO:0000313" key="2">
    <source>
        <dbReference type="EMBL" id="GJT87221.1"/>
    </source>
</evidence>
<protein>
    <submittedName>
        <fullName evidence="2">Uncharacterized protein</fullName>
    </submittedName>
</protein>
<feature type="transmembrane region" description="Helical" evidence="1">
    <location>
        <begin position="60"/>
        <end position="80"/>
    </location>
</feature>
<proteinExistence type="predicted"/>
<feature type="transmembrane region" description="Helical" evidence="1">
    <location>
        <begin position="26"/>
        <end position="48"/>
    </location>
</feature>
<organism evidence="2 3">
    <name type="scientific">Tanacetum coccineum</name>
    <dbReference type="NCBI Taxonomy" id="301880"/>
    <lineage>
        <taxon>Eukaryota</taxon>
        <taxon>Viridiplantae</taxon>
        <taxon>Streptophyta</taxon>
        <taxon>Embryophyta</taxon>
        <taxon>Tracheophyta</taxon>
        <taxon>Spermatophyta</taxon>
        <taxon>Magnoliopsida</taxon>
        <taxon>eudicotyledons</taxon>
        <taxon>Gunneridae</taxon>
        <taxon>Pentapetalae</taxon>
        <taxon>asterids</taxon>
        <taxon>campanulids</taxon>
        <taxon>Asterales</taxon>
        <taxon>Asteraceae</taxon>
        <taxon>Asteroideae</taxon>
        <taxon>Anthemideae</taxon>
        <taxon>Anthemidinae</taxon>
        <taxon>Tanacetum</taxon>
    </lineage>
</organism>
<dbReference type="PANTHER" id="PTHR33133">
    <property type="entry name" value="OS08G0107100 PROTEIN-RELATED"/>
    <property type="match status" value="1"/>
</dbReference>
<comment type="caution">
    <text evidence="2">The sequence shown here is derived from an EMBL/GenBank/DDBJ whole genome shotgun (WGS) entry which is preliminary data.</text>
</comment>
<feature type="transmembrane region" description="Helical" evidence="1">
    <location>
        <begin position="223"/>
        <end position="242"/>
    </location>
</feature>
<keyword evidence="1" id="KW-0472">Membrane</keyword>
<dbReference type="EMBL" id="BQNB010019619">
    <property type="protein sequence ID" value="GJT87221.1"/>
    <property type="molecule type" value="Genomic_DNA"/>
</dbReference>
<reference evidence="2" key="2">
    <citation type="submission" date="2022-01" db="EMBL/GenBank/DDBJ databases">
        <authorList>
            <person name="Yamashiro T."/>
            <person name="Shiraishi A."/>
            <person name="Satake H."/>
            <person name="Nakayama K."/>
        </authorList>
    </citation>
    <scope>NUCLEOTIDE SEQUENCE</scope>
</reference>
<name>A0ABQ5HIJ6_9ASTR</name>
<dbReference type="Proteomes" id="UP001151760">
    <property type="component" value="Unassembled WGS sequence"/>
</dbReference>
<evidence type="ECO:0000256" key="1">
    <source>
        <dbReference type="SAM" id="Phobius"/>
    </source>
</evidence>
<gene>
    <name evidence="2" type="ORF">Tco_1068938</name>
</gene>
<keyword evidence="1" id="KW-1133">Transmembrane helix</keyword>
<accession>A0ABQ5HIJ6</accession>
<reference evidence="2" key="1">
    <citation type="journal article" date="2022" name="Int. J. Mol. Sci.">
        <title>Draft Genome of Tanacetum Coccineum: Genomic Comparison of Closely Related Tanacetum-Family Plants.</title>
        <authorList>
            <person name="Yamashiro T."/>
            <person name="Shiraishi A."/>
            <person name="Nakayama K."/>
            <person name="Satake H."/>
        </authorList>
    </citation>
    <scope>NUCLEOTIDE SEQUENCE</scope>
</reference>
<dbReference type="PANTHER" id="PTHR33133:SF1">
    <property type="entry name" value="EXPRESSED PROTEIN-RELATED"/>
    <property type="match status" value="1"/>
</dbReference>
<feature type="transmembrane region" description="Helical" evidence="1">
    <location>
        <begin position="107"/>
        <end position="130"/>
    </location>
</feature>
<feature type="transmembrane region" description="Helical" evidence="1">
    <location>
        <begin position="181"/>
        <end position="203"/>
    </location>
</feature>
<keyword evidence="1" id="KW-0812">Transmembrane</keyword>